<dbReference type="PROSITE" id="PS50181">
    <property type="entry name" value="FBOX"/>
    <property type="match status" value="1"/>
</dbReference>
<evidence type="ECO:0000313" key="2">
    <source>
        <dbReference type="EMBL" id="KAK8044008.1"/>
    </source>
</evidence>
<dbReference type="SUPFAM" id="SSF81383">
    <property type="entry name" value="F-box domain"/>
    <property type="match status" value="1"/>
</dbReference>
<sequence length="224" mass="24894">MATTNQPRDHLTPLPPEIKLEIFSHLPSATAAHNLSMASRDFRGVLTCHYDAIVRSLVDRAISPQCVKLAFMVIESRSVDSTNGESIKKFFDSYMNQDGLEDGQLSLRVVHEMIAVHRAIVSLKQDASASMPSSPICAPNDHMRVVQTYHVLEIFSNLYDASKGSPTASEPDFGKFNPLPGPTRVNLFAWPCTFWGHFARDELQIVLKVAHALSWHYSTGGNFP</sequence>
<accession>A0ABR1TBL9</accession>
<feature type="domain" description="F-box" evidence="1">
    <location>
        <begin position="8"/>
        <end position="57"/>
    </location>
</feature>
<dbReference type="InterPro" id="IPR036047">
    <property type="entry name" value="F-box-like_dom_sf"/>
</dbReference>
<dbReference type="InterPro" id="IPR001810">
    <property type="entry name" value="F-box_dom"/>
</dbReference>
<dbReference type="EMBL" id="JAQQWK010000003">
    <property type="protein sequence ID" value="KAK8044008.1"/>
    <property type="molecule type" value="Genomic_DNA"/>
</dbReference>
<reference evidence="2 3" key="1">
    <citation type="submission" date="2023-01" db="EMBL/GenBank/DDBJ databases">
        <title>Analysis of 21 Apiospora genomes using comparative genomics revels a genus with tremendous synthesis potential of carbohydrate active enzymes and secondary metabolites.</title>
        <authorList>
            <person name="Sorensen T."/>
        </authorList>
    </citation>
    <scope>NUCLEOTIDE SEQUENCE [LARGE SCALE GENOMIC DNA]</scope>
    <source>
        <strain evidence="2 3">CBS 33761</strain>
    </source>
</reference>
<comment type="caution">
    <text evidence="2">The sequence shown here is derived from an EMBL/GenBank/DDBJ whole genome shotgun (WGS) entry which is preliminary data.</text>
</comment>
<dbReference type="Proteomes" id="UP001444661">
    <property type="component" value="Unassembled WGS sequence"/>
</dbReference>
<name>A0ABR1TBL9_9PEZI</name>
<evidence type="ECO:0000313" key="3">
    <source>
        <dbReference type="Proteomes" id="UP001444661"/>
    </source>
</evidence>
<proteinExistence type="predicted"/>
<protein>
    <recommendedName>
        <fullName evidence="1">F-box domain-containing protein</fullName>
    </recommendedName>
</protein>
<keyword evidence="3" id="KW-1185">Reference proteome</keyword>
<evidence type="ECO:0000259" key="1">
    <source>
        <dbReference type="PROSITE" id="PS50181"/>
    </source>
</evidence>
<organism evidence="2 3">
    <name type="scientific">Apiospora rasikravindrae</name>
    <dbReference type="NCBI Taxonomy" id="990691"/>
    <lineage>
        <taxon>Eukaryota</taxon>
        <taxon>Fungi</taxon>
        <taxon>Dikarya</taxon>
        <taxon>Ascomycota</taxon>
        <taxon>Pezizomycotina</taxon>
        <taxon>Sordariomycetes</taxon>
        <taxon>Xylariomycetidae</taxon>
        <taxon>Amphisphaeriales</taxon>
        <taxon>Apiosporaceae</taxon>
        <taxon>Apiospora</taxon>
    </lineage>
</organism>
<gene>
    <name evidence="2" type="ORF">PG993_004032</name>
</gene>